<keyword evidence="3" id="KW-1185">Reference proteome</keyword>
<feature type="compositionally biased region" description="Polar residues" evidence="1">
    <location>
        <begin position="10"/>
        <end position="33"/>
    </location>
</feature>
<dbReference type="Proteomes" id="UP000230750">
    <property type="component" value="Unassembled WGS sequence"/>
</dbReference>
<reference evidence="2 3" key="1">
    <citation type="journal article" date="2017" name="PLoS Biol.">
        <title>The sea cucumber genome provides insights into morphological evolution and visceral regeneration.</title>
        <authorList>
            <person name="Zhang X."/>
            <person name="Sun L."/>
            <person name="Yuan J."/>
            <person name="Sun Y."/>
            <person name="Gao Y."/>
            <person name="Zhang L."/>
            <person name="Li S."/>
            <person name="Dai H."/>
            <person name="Hamel J.F."/>
            <person name="Liu C."/>
            <person name="Yu Y."/>
            <person name="Liu S."/>
            <person name="Lin W."/>
            <person name="Guo K."/>
            <person name="Jin S."/>
            <person name="Xu P."/>
            <person name="Storey K.B."/>
            <person name="Huan P."/>
            <person name="Zhang T."/>
            <person name="Zhou Y."/>
            <person name="Zhang J."/>
            <person name="Lin C."/>
            <person name="Li X."/>
            <person name="Xing L."/>
            <person name="Huo D."/>
            <person name="Sun M."/>
            <person name="Wang L."/>
            <person name="Mercier A."/>
            <person name="Li F."/>
            <person name="Yang H."/>
            <person name="Xiang J."/>
        </authorList>
    </citation>
    <scope>NUCLEOTIDE SEQUENCE [LARGE SCALE GENOMIC DNA]</scope>
    <source>
        <strain evidence="2">Shaxun</strain>
        <tissue evidence="2">Muscle</tissue>
    </source>
</reference>
<evidence type="ECO:0000256" key="1">
    <source>
        <dbReference type="SAM" id="MobiDB-lite"/>
    </source>
</evidence>
<name>A0A2G8K993_STIJA</name>
<gene>
    <name evidence="2" type="ORF">BSL78_18571</name>
</gene>
<feature type="region of interest" description="Disordered" evidence="1">
    <location>
        <begin position="1"/>
        <end position="95"/>
    </location>
</feature>
<accession>A0A2G8K993</accession>
<evidence type="ECO:0000313" key="2">
    <source>
        <dbReference type="EMBL" id="PIK44574.1"/>
    </source>
</evidence>
<organism evidence="2 3">
    <name type="scientific">Stichopus japonicus</name>
    <name type="common">Sea cucumber</name>
    <dbReference type="NCBI Taxonomy" id="307972"/>
    <lineage>
        <taxon>Eukaryota</taxon>
        <taxon>Metazoa</taxon>
        <taxon>Echinodermata</taxon>
        <taxon>Eleutherozoa</taxon>
        <taxon>Echinozoa</taxon>
        <taxon>Holothuroidea</taxon>
        <taxon>Aspidochirotacea</taxon>
        <taxon>Aspidochirotida</taxon>
        <taxon>Stichopodidae</taxon>
        <taxon>Apostichopus</taxon>
    </lineage>
</organism>
<dbReference type="AlphaFoldDB" id="A0A2G8K993"/>
<protein>
    <submittedName>
        <fullName evidence="2">Uncharacterized protein</fullName>
    </submittedName>
</protein>
<sequence>MALRGDSDSVVMTESSNQDFRNKMSTGHQNQEVQLEKFEDDSSVEDGCSEREDEMDGSSEETDDDAEEEEDYSDRDVSDQLESGSIHGEGDDERGAVHDAAEELDMSSMEDTGRDSQEMGDGASQPLQLDHVDFILDSIDAELSEIINRILVAQVDVVDGGWGEEGGQDKAYILEHLKYMTVRRMTDVNGQTSHKRGIQTVLQRIYLESIHSL</sequence>
<proteinExistence type="predicted"/>
<evidence type="ECO:0000313" key="3">
    <source>
        <dbReference type="Proteomes" id="UP000230750"/>
    </source>
</evidence>
<feature type="compositionally biased region" description="Acidic residues" evidence="1">
    <location>
        <begin position="51"/>
        <end position="73"/>
    </location>
</feature>
<comment type="caution">
    <text evidence="2">The sequence shown here is derived from an EMBL/GenBank/DDBJ whole genome shotgun (WGS) entry which is preliminary data.</text>
</comment>
<dbReference type="EMBL" id="MRZV01000769">
    <property type="protein sequence ID" value="PIK44574.1"/>
    <property type="molecule type" value="Genomic_DNA"/>
</dbReference>